<keyword evidence="2" id="KW-1185">Reference proteome</keyword>
<organism evidence="1 2">
    <name type="scientific">Hymenobacter monticola</name>
    <dbReference type="NCBI Taxonomy" id="1705399"/>
    <lineage>
        <taxon>Bacteria</taxon>
        <taxon>Pseudomonadati</taxon>
        <taxon>Bacteroidota</taxon>
        <taxon>Cytophagia</taxon>
        <taxon>Cytophagales</taxon>
        <taxon>Hymenobacteraceae</taxon>
        <taxon>Hymenobacter</taxon>
    </lineage>
</organism>
<dbReference type="Proteomes" id="UP000831390">
    <property type="component" value="Chromosome"/>
</dbReference>
<gene>
    <name evidence="1" type="ORF">MTP16_10465</name>
</gene>
<name>A0ABY4BE32_9BACT</name>
<dbReference type="PROSITE" id="PS51257">
    <property type="entry name" value="PROKAR_LIPOPROTEIN"/>
    <property type="match status" value="1"/>
</dbReference>
<accession>A0ABY4BE32</accession>
<proteinExistence type="predicted"/>
<dbReference type="EMBL" id="CP094534">
    <property type="protein sequence ID" value="UOE36043.1"/>
    <property type="molecule type" value="Genomic_DNA"/>
</dbReference>
<sequence>MELRKIGIAASLASGVAACTEHRNPAFVYPPSVVAAHEQAHYKTALWCTYTSLLDSSVFKKEPLNDSLAATLRGWLAVRRKLESIKQDSLTTCFRFKLAGPSSTILRFYNNSYRYGNTAFGLPVTIAVWVNRKDGLIDSVLDCYNRRRSAGFPVSFTEGRWQRTGPIDRKLFSYNVDQPCKAAFLQANSEKLRWDVRLLCIEKGILPH</sequence>
<evidence type="ECO:0008006" key="3">
    <source>
        <dbReference type="Google" id="ProtNLM"/>
    </source>
</evidence>
<reference evidence="1 2" key="1">
    <citation type="submission" date="2022-03" db="EMBL/GenBank/DDBJ databases">
        <title>Hymenobactersp. isolated from the air.</title>
        <authorList>
            <person name="Won M."/>
            <person name="Kwon S.-W."/>
        </authorList>
    </citation>
    <scope>NUCLEOTIDE SEQUENCE [LARGE SCALE GENOMIC DNA]</scope>
    <source>
        <strain evidence="1 2">KACC 22596</strain>
    </source>
</reference>
<evidence type="ECO:0000313" key="2">
    <source>
        <dbReference type="Proteomes" id="UP000831390"/>
    </source>
</evidence>
<evidence type="ECO:0000313" key="1">
    <source>
        <dbReference type="EMBL" id="UOE36043.1"/>
    </source>
</evidence>
<dbReference type="RefSeq" id="WP_243519466.1">
    <property type="nucleotide sequence ID" value="NZ_CP094534.1"/>
</dbReference>
<protein>
    <recommendedName>
        <fullName evidence="3">Lipoprotein</fullName>
    </recommendedName>
</protein>